<proteinExistence type="predicted"/>
<protein>
    <submittedName>
        <fullName evidence="1">Uncharacterized protein</fullName>
    </submittedName>
</protein>
<reference evidence="1" key="2">
    <citation type="submission" date="2016-06" db="EMBL/GenBank/DDBJ databases">
        <title>The genome of a short-lived fish provides insights into sex chromosome evolution and the genetic control of aging.</title>
        <authorList>
            <person name="Reichwald K."/>
            <person name="Felder M."/>
            <person name="Petzold A."/>
            <person name="Koch P."/>
            <person name="Groth M."/>
            <person name="Platzer M."/>
        </authorList>
    </citation>
    <scope>NUCLEOTIDE SEQUENCE</scope>
    <source>
        <tissue evidence="1">Brain</tissue>
    </source>
</reference>
<dbReference type="AlphaFoldDB" id="A0A1A8AH11"/>
<reference evidence="1" key="1">
    <citation type="submission" date="2016-05" db="EMBL/GenBank/DDBJ databases">
        <authorList>
            <person name="Lavstsen T."/>
            <person name="Jespersen J.S."/>
        </authorList>
    </citation>
    <scope>NUCLEOTIDE SEQUENCE</scope>
    <source>
        <tissue evidence="1">Brain</tissue>
    </source>
</reference>
<name>A0A1A8AH11_NOTFU</name>
<accession>A0A1A8AH11</accession>
<evidence type="ECO:0000313" key="1">
    <source>
        <dbReference type="EMBL" id="SBP53530.1"/>
    </source>
</evidence>
<gene>
    <name evidence="1" type="primary">Nfu_g_1_006515</name>
</gene>
<sequence length="167" mass="18899">MWYCYHGVIITSWGVSCCFFSNKIRYWNKCTILRRSLSLFVPQIQVLLFSDARLFAHSSEQRDCKLFPEGDAGSPACLLSPTVWLCSLQLSELAQSLNAEGVTGLESLRRAGSNSPSQEARAVWETSLSLGTWCTRLQRYRHRMLSSSKNYFKDNAAHPRSATAQHT</sequence>
<organism evidence="1">
    <name type="scientific">Nothobranchius furzeri</name>
    <name type="common">Turquoise killifish</name>
    <dbReference type="NCBI Taxonomy" id="105023"/>
    <lineage>
        <taxon>Eukaryota</taxon>
        <taxon>Metazoa</taxon>
        <taxon>Chordata</taxon>
        <taxon>Craniata</taxon>
        <taxon>Vertebrata</taxon>
        <taxon>Euteleostomi</taxon>
        <taxon>Actinopterygii</taxon>
        <taxon>Neopterygii</taxon>
        <taxon>Teleostei</taxon>
        <taxon>Neoteleostei</taxon>
        <taxon>Acanthomorphata</taxon>
        <taxon>Ovalentaria</taxon>
        <taxon>Atherinomorphae</taxon>
        <taxon>Cyprinodontiformes</taxon>
        <taxon>Nothobranchiidae</taxon>
        <taxon>Nothobranchius</taxon>
    </lineage>
</organism>
<dbReference type="EMBL" id="HADY01015045">
    <property type="protein sequence ID" value="SBP53530.1"/>
    <property type="molecule type" value="Transcribed_RNA"/>
</dbReference>